<evidence type="ECO:0000256" key="3">
    <source>
        <dbReference type="ARBA" id="ARBA00022729"/>
    </source>
</evidence>
<evidence type="ECO:0000256" key="7">
    <source>
        <dbReference type="ARBA" id="ARBA00023295"/>
    </source>
</evidence>
<keyword evidence="15" id="KW-1185">Reference proteome</keyword>
<keyword evidence="4 9" id="KW-0378">Hydrolase</keyword>
<proteinExistence type="inferred from homology"/>
<evidence type="ECO:0000256" key="2">
    <source>
        <dbReference type="ARBA" id="ARBA00006188"/>
    </source>
</evidence>
<dbReference type="Pfam" id="PF00686">
    <property type="entry name" value="CBM_20"/>
    <property type="match status" value="1"/>
</dbReference>
<feature type="domain" description="CBM20" evidence="13">
    <location>
        <begin position="540"/>
        <end position="646"/>
    </location>
</feature>
<dbReference type="InterPro" id="IPR013783">
    <property type="entry name" value="Ig-like_fold"/>
</dbReference>
<dbReference type="AlphaFoldDB" id="A0A136JIC0"/>
<evidence type="ECO:0000313" key="15">
    <source>
        <dbReference type="Proteomes" id="UP000070501"/>
    </source>
</evidence>
<protein>
    <recommendedName>
        <fullName evidence="9">Glucoamylase</fullName>
        <ecNumber evidence="9">3.2.1.3</ecNumber>
    </recommendedName>
    <alternativeName>
        <fullName evidence="9">1,4-alpha-D-glucan glucohydrolase</fullName>
    </alternativeName>
    <alternativeName>
        <fullName evidence="9">Glucan 1,4-alpha-glucosidase</fullName>
    </alternativeName>
</protein>
<dbReference type="EC" id="3.2.1.3" evidence="9"/>
<dbReference type="EMBL" id="KQ964245">
    <property type="protein sequence ID" value="KXJ96895.1"/>
    <property type="molecule type" value="Genomic_DNA"/>
</dbReference>
<evidence type="ECO:0000256" key="8">
    <source>
        <dbReference type="ARBA" id="ARBA00023326"/>
    </source>
</evidence>
<gene>
    <name evidence="14" type="ORF">Micbo1qcDRAFT_129911</name>
</gene>
<feature type="active site" description="Proton donor" evidence="10">
    <location>
        <position position="215"/>
    </location>
</feature>
<dbReference type="InterPro" id="IPR002044">
    <property type="entry name" value="CBM20"/>
</dbReference>
<comment type="catalytic activity">
    <reaction evidence="1 9">
        <text>Hydrolysis of terminal (1-&gt;4)-linked alpha-D-glucose residues successively from non-reducing ends of the chains with release of beta-D-glucose.</text>
        <dbReference type="EC" id="3.2.1.3"/>
    </reaction>
</comment>
<dbReference type="InterPro" id="IPR034836">
    <property type="entry name" value="CBM20_glucoamylase"/>
</dbReference>
<dbReference type="GO" id="GO:2001070">
    <property type="term" value="F:starch binding"/>
    <property type="evidence" value="ECO:0007669"/>
    <property type="project" value="InterPro"/>
</dbReference>
<keyword evidence="3 12" id="KW-0732">Signal</keyword>
<evidence type="ECO:0000259" key="13">
    <source>
        <dbReference type="PROSITE" id="PS51166"/>
    </source>
</evidence>
<dbReference type="PRINTS" id="PR00736">
    <property type="entry name" value="GLHYDRLASE15"/>
</dbReference>
<evidence type="ECO:0000256" key="12">
    <source>
        <dbReference type="SAM" id="SignalP"/>
    </source>
</evidence>
<dbReference type="CDD" id="cd05811">
    <property type="entry name" value="CBM20_glucoamylase"/>
    <property type="match status" value="1"/>
</dbReference>
<keyword evidence="8 9" id="KW-0624">Polysaccharide degradation</keyword>
<dbReference type="GO" id="GO:0000324">
    <property type="term" value="C:fungal-type vacuole"/>
    <property type="evidence" value="ECO:0007669"/>
    <property type="project" value="TreeGrafter"/>
</dbReference>
<dbReference type="InterPro" id="IPR011613">
    <property type="entry name" value="GH15-like"/>
</dbReference>
<evidence type="ECO:0000256" key="4">
    <source>
        <dbReference type="ARBA" id="ARBA00022801"/>
    </source>
</evidence>
<dbReference type="FunFam" id="2.60.40.10:FF:000552">
    <property type="entry name" value="Related to glucoamylase"/>
    <property type="match status" value="1"/>
</dbReference>
<dbReference type="PANTHER" id="PTHR31616">
    <property type="entry name" value="TREHALASE"/>
    <property type="match status" value="1"/>
</dbReference>
<keyword evidence="6 9" id="KW-0119">Carbohydrate metabolism</keyword>
<dbReference type="Proteomes" id="UP000070501">
    <property type="component" value="Unassembled WGS sequence"/>
</dbReference>
<feature type="chain" id="PRO_5007293856" description="Glucoamylase" evidence="12">
    <location>
        <begin position="21"/>
        <end position="646"/>
    </location>
</feature>
<dbReference type="GO" id="GO:0004339">
    <property type="term" value="F:glucan 1,4-alpha-glucosidase activity"/>
    <property type="evidence" value="ECO:0007669"/>
    <property type="project" value="UniProtKB-EC"/>
</dbReference>
<dbReference type="SUPFAM" id="SSF48208">
    <property type="entry name" value="Six-hairpin glycosidases"/>
    <property type="match status" value="1"/>
</dbReference>
<dbReference type="PANTHER" id="PTHR31616:SF12">
    <property type="entry name" value="GLUCOAMYLASE"/>
    <property type="match status" value="1"/>
</dbReference>
<comment type="similarity">
    <text evidence="2 9">Belongs to the glycosyl hydrolase 15 family.</text>
</comment>
<dbReference type="InterPro" id="IPR008291">
    <property type="entry name" value="Glucoamylase_SBD"/>
</dbReference>
<feature type="binding site" evidence="11">
    <location>
        <position position="156"/>
    </location>
    <ligand>
        <name>substrate</name>
    </ligand>
</feature>
<evidence type="ECO:0000256" key="6">
    <source>
        <dbReference type="ARBA" id="ARBA00023277"/>
    </source>
</evidence>
<dbReference type="STRING" id="196109.A0A136JIC0"/>
<dbReference type="InterPro" id="IPR012341">
    <property type="entry name" value="6hp_glycosidase-like_sf"/>
</dbReference>
<feature type="signal peptide" evidence="12">
    <location>
        <begin position="1"/>
        <end position="20"/>
    </location>
</feature>
<evidence type="ECO:0000313" key="14">
    <source>
        <dbReference type="EMBL" id="KXJ96895.1"/>
    </source>
</evidence>
<accession>A0A136JIC0</accession>
<dbReference type="PIRSF" id="PIRSF001031">
    <property type="entry name" value="Glu-a-glcsd_SBD"/>
    <property type="match status" value="1"/>
</dbReference>
<dbReference type="InParanoid" id="A0A136JIC0"/>
<evidence type="ECO:0000256" key="9">
    <source>
        <dbReference type="PIRNR" id="PIRNR001031"/>
    </source>
</evidence>
<evidence type="ECO:0000256" key="11">
    <source>
        <dbReference type="PIRSR" id="PIRSR001031-2"/>
    </source>
</evidence>
<name>A0A136JIC0_9PEZI</name>
<evidence type="ECO:0000256" key="1">
    <source>
        <dbReference type="ARBA" id="ARBA00001863"/>
    </source>
</evidence>
<dbReference type="PROSITE" id="PS51166">
    <property type="entry name" value="CBM20"/>
    <property type="match status" value="1"/>
</dbReference>
<dbReference type="FunCoup" id="A0A136JIC0">
    <property type="interactions" value="62"/>
</dbReference>
<dbReference type="SUPFAM" id="SSF49452">
    <property type="entry name" value="Starch-binding domain-like"/>
    <property type="match status" value="1"/>
</dbReference>
<reference evidence="15" key="1">
    <citation type="submission" date="2016-02" db="EMBL/GenBank/DDBJ databases">
        <title>Draft genome sequence of Microdochium bolleyi, a fungal endophyte of beachgrass.</title>
        <authorList>
            <consortium name="DOE Joint Genome Institute"/>
            <person name="David A.S."/>
            <person name="May G."/>
            <person name="Haridas S."/>
            <person name="Lim J."/>
            <person name="Wang M."/>
            <person name="Labutti K."/>
            <person name="Lipzen A."/>
            <person name="Barry K."/>
            <person name="Grigoriev I.V."/>
        </authorList>
    </citation>
    <scope>NUCLEOTIDE SEQUENCE [LARGE SCALE GENOMIC DNA]</scope>
    <source>
        <strain evidence="15">J235TASD1</strain>
    </source>
</reference>
<evidence type="ECO:0000256" key="10">
    <source>
        <dbReference type="PIRSR" id="PIRSR001031-1"/>
    </source>
</evidence>
<dbReference type="InterPro" id="IPR013784">
    <property type="entry name" value="Carb-bd-like_fold"/>
</dbReference>
<sequence length="646" mass="69436">MHALSSLLLLGGVAVQHVFAHPGTSTANVDAAILKRSVDDFVAKEEPIALKELLCNIGASGCYAQGASAGIVVASPSRSDPDYWYTWTRDAALVFKAIVDRFVYKYDAGLQKNIQEYIAAQAKLQTVSNPSGGLSDGQGLGEAKYYVDLSPFTGGWGRPQRDGPALRAIAMIAYSKWLVANGYTSTARDVVWPIIKNDLAYTTQYWSRPGFDLWEEVNGMSFFTTAAQHRALVEGSVLAKSLGTTCAGCDAIAPQILCFQQTYWTTNNGGYARANINYNSNRQERDANSILASIHSFDPALGCDAGTFQPCSDKALSSHKVVVDSFRSIYTINSGIPAGYAVAVGRYSEDVYYNGNPWYLNTLAAAEQLYDALYVWQQQKSITVTSTSLAFFKDIYPSAAVGTYAAGTKTYTDIYNAVFLFGEGFMKIVEKYTPTDGALDEQFDRNTGKPISAKRLTWSYAAFLTASARRAGIVPVGWGANGGAATSVPSVCSTTTQVGTYSAFTAVSFPANQTPVTTATSATFTKPTVTPTPAPTQSGCPVATAVAVTFTVRKTTNFGQTVKIVGSSDNLGSWDPTKAVALKADQYTSSNPIWRGTLNLSPGQAFSYKYIVVNSDNTVTWEADPNRSYTAPATCTNSASKSDTWQ</sequence>
<dbReference type="Gene3D" id="2.60.40.10">
    <property type="entry name" value="Immunoglobulins"/>
    <property type="match status" value="1"/>
</dbReference>
<evidence type="ECO:0000256" key="5">
    <source>
        <dbReference type="ARBA" id="ARBA00023180"/>
    </source>
</evidence>
<organism evidence="14 15">
    <name type="scientific">Microdochium bolleyi</name>
    <dbReference type="NCBI Taxonomy" id="196109"/>
    <lineage>
        <taxon>Eukaryota</taxon>
        <taxon>Fungi</taxon>
        <taxon>Dikarya</taxon>
        <taxon>Ascomycota</taxon>
        <taxon>Pezizomycotina</taxon>
        <taxon>Sordariomycetes</taxon>
        <taxon>Xylariomycetidae</taxon>
        <taxon>Xylariales</taxon>
        <taxon>Microdochiaceae</taxon>
        <taxon>Microdochium</taxon>
    </lineage>
</organism>
<dbReference type="Gene3D" id="1.50.10.10">
    <property type="match status" value="1"/>
</dbReference>
<keyword evidence="7 9" id="KW-0326">Glycosidase</keyword>
<feature type="active site" description="Proton acceptor" evidence="10">
    <location>
        <position position="212"/>
    </location>
</feature>
<dbReference type="FunFam" id="1.50.10.10:FF:000018">
    <property type="entry name" value="Glucoamylase"/>
    <property type="match status" value="1"/>
</dbReference>
<dbReference type="SMART" id="SM01065">
    <property type="entry name" value="CBM_2"/>
    <property type="match status" value="1"/>
</dbReference>
<dbReference type="OrthoDB" id="6123450at2759"/>
<dbReference type="GO" id="GO:0000272">
    <property type="term" value="P:polysaccharide catabolic process"/>
    <property type="evidence" value="ECO:0007669"/>
    <property type="project" value="UniProtKB-KW"/>
</dbReference>
<keyword evidence="5" id="KW-0325">Glycoprotein</keyword>
<dbReference type="InterPro" id="IPR000165">
    <property type="entry name" value="Glucoamylase"/>
</dbReference>
<dbReference type="Pfam" id="PF00723">
    <property type="entry name" value="Glyco_hydro_15"/>
    <property type="match status" value="1"/>
</dbReference>
<dbReference type="InterPro" id="IPR008928">
    <property type="entry name" value="6-hairpin_glycosidase_sf"/>
</dbReference>